<keyword evidence="1 4" id="KW-0732">Signal</keyword>
<dbReference type="EMBL" id="JABTTQ020000013">
    <property type="protein sequence ID" value="KAK6143016.1"/>
    <property type="molecule type" value="Genomic_DNA"/>
</dbReference>
<feature type="signal peptide" evidence="4">
    <location>
        <begin position="1"/>
        <end position="24"/>
    </location>
</feature>
<reference evidence="6 7" key="1">
    <citation type="journal article" date="2021" name="Comput. Struct. Biotechnol. J.">
        <title>De novo genome assembly of the potent medicinal plant Rehmannia glutinosa using nanopore technology.</title>
        <authorList>
            <person name="Ma L."/>
            <person name="Dong C."/>
            <person name="Song C."/>
            <person name="Wang X."/>
            <person name="Zheng X."/>
            <person name="Niu Y."/>
            <person name="Chen S."/>
            <person name="Feng W."/>
        </authorList>
    </citation>
    <scope>NUCLEOTIDE SEQUENCE [LARGE SCALE GENOMIC DNA]</scope>
    <source>
        <strain evidence="6">DH-2019</strain>
    </source>
</reference>
<organism evidence="6 7">
    <name type="scientific">Rehmannia glutinosa</name>
    <name type="common">Chinese foxglove</name>
    <dbReference type="NCBI Taxonomy" id="99300"/>
    <lineage>
        <taxon>Eukaryota</taxon>
        <taxon>Viridiplantae</taxon>
        <taxon>Streptophyta</taxon>
        <taxon>Embryophyta</taxon>
        <taxon>Tracheophyta</taxon>
        <taxon>Spermatophyta</taxon>
        <taxon>Magnoliopsida</taxon>
        <taxon>eudicotyledons</taxon>
        <taxon>Gunneridae</taxon>
        <taxon>Pentapetalae</taxon>
        <taxon>asterids</taxon>
        <taxon>lamiids</taxon>
        <taxon>Lamiales</taxon>
        <taxon>Orobanchaceae</taxon>
        <taxon>Rehmannieae</taxon>
        <taxon>Rehmannia</taxon>
    </lineage>
</organism>
<comment type="similarity">
    <text evidence="3">Belongs to the PMEI family.</text>
</comment>
<dbReference type="SMART" id="SM00856">
    <property type="entry name" value="PMEI"/>
    <property type="match status" value="1"/>
</dbReference>
<dbReference type="Proteomes" id="UP001318860">
    <property type="component" value="Unassembled WGS sequence"/>
</dbReference>
<dbReference type="InterPro" id="IPR035513">
    <property type="entry name" value="Invertase/methylesterase_inhib"/>
</dbReference>
<dbReference type="InterPro" id="IPR034088">
    <property type="entry name" value="Pla_a_1-like"/>
</dbReference>
<evidence type="ECO:0000256" key="2">
    <source>
        <dbReference type="ARBA" id="ARBA00023157"/>
    </source>
</evidence>
<keyword evidence="7" id="KW-1185">Reference proteome</keyword>
<dbReference type="Gene3D" id="1.20.140.40">
    <property type="entry name" value="Invertase/pectin methylesterase inhibitor family protein"/>
    <property type="match status" value="1"/>
</dbReference>
<evidence type="ECO:0000313" key="6">
    <source>
        <dbReference type="EMBL" id="KAK6143016.1"/>
    </source>
</evidence>
<dbReference type="NCBIfam" id="TIGR01614">
    <property type="entry name" value="PME_inhib"/>
    <property type="match status" value="1"/>
</dbReference>
<name>A0ABR0W5U6_REHGL</name>
<sequence>MNPFSYFIPLVLFITFLIIIQVTSDQNLINSTCKTSSHNDPNIDYNFCTTSLQAAPASHCATLQGLGTISIRLIRYNLTDTRCFIEQLMKNRRWDPYSKQCLSDCFDLFSDAIPSVNQVMRYYEIKKFEDANVLISSIMDAATTCEDGFKERRGVVSPLSKRNDDTCQLSAVALSVMHMVQTGSSG</sequence>
<protein>
    <recommendedName>
        <fullName evidence="5">Pectinesterase inhibitor domain-containing protein</fullName>
    </recommendedName>
</protein>
<feature type="chain" id="PRO_5045357792" description="Pectinesterase inhibitor domain-containing protein" evidence="4">
    <location>
        <begin position="25"/>
        <end position="186"/>
    </location>
</feature>
<evidence type="ECO:0000259" key="5">
    <source>
        <dbReference type="SMART" id="SM00856"/>
    </source>
</evidence>
<dbReference type="SUPFAM" id="SSF101148">
    <property type="entry name" value="Plant invertase/pectin methylesterase inhibitor"/>
    <property type="match status" value="1"/>
</dbReference>
<gene>
    <name evidence="6" type="ORF">DH2020_023364</name>
</gene>
<evidence type="ECO:0000256" key="1">
    <source>
        <dbReference type="ARBA" id="ARBA00022729"/>
    </source>
</evidence>
<dbReference type="InterPro" id="IPR006501">
    <property type="entry name" value="Pectinesterase_inhib_dom"/>
</dbReference>
<dbReference type="Pfam" id="PF04043">
    <property type="entry name" value="PMEI"/>
    <property type="match status" value="1"/>
</dbReference>
<evidence type="ECO:0000313" key="7">
    <source>
        <dbReference type="Proteomes" id="UP001318860"/>
    </source>
</evidence>
<proteinExistence type="inferred from homology"/>
<accession>A0ABR0W5U6</accession>
<evidence type="ECO:0000256" key="3">
    <source>
        <dbReference type="ARBA" id="ARBA00038471"/>
    </source>
</evidence>
<dbReference type="PANTHER" id="PTHR35357">
    <property type="entry name" value="OS02G0537100 PROTEIN"/>
    <property type="match status" value="1"/>
</dbReference>
<dbReference type="PANTHER" id="PTHR35357:SF17">
    <property type="entry name" value="PECTINESTERASE INHIBITOR 12"/>
    <property type="match status" value="1"/>
</dbReference>
<evidence type="ECO:0000256" key="4">
    <source>
        <dbReference type="SAM" id="SignalP"/>
    </source>
</evidence>
<feature type="domain" description="Pectinesterase inhibitor" evidence="5">
    <location>
        <begin position="24"/>
        <end position="176"/>
    </location>
</feature>
<dbReference type="CDD" id="cd15795">
    <property type="entry name" value="PMEI-Pla_a_1_like"/>
    <property type="match status" value="1"/>
</dbReference>
<comment type="caution">
    <text evidence="6">The sequence shown here is derived from an EMBL/GenBank/DDBJ whole genome shotgun (WGS) entry which is preliminary data.</text>
</comment>
<keyword evidence="2" id="KW-1015">Disulfide bond</keyword>